<dbReference type="GO" id="GO:0016301">
    <property type="term" value="F:kinase activity"/>
    <property type="evidence" value="ECO:0007669"/>
    <property type="project" value="UniProtKB-KW"/>
</dbReference>
<reference evidence="1 2" key="1">
    <citation type="submission" date="2019-03" db="EMBL/GenBank/DDBJ databases">
        <title>Genomic Encyclopedia of Type Strains, Phase III (KMG-III): the genomes of soil and plant-associated and newly described type strains.</title>
        <authorList>
            <person name="Whitman W."/>
        </authorList>
    </citation>
    <scope>NUCLEOTIDE SEQUENCE [LARGE SCALE GENOMIC DNA]</scope>
    <source>
        <strain evidence="1 2">CGMCC 1.7002</strain>
    </source>
</reference>
<dbReference type="AlphaFoldDB" id="A0A4R6VTY4"/>
<gene>
    <name evidence="1" type="ORF">ATL17_1545</name>
</gene>
<keyword evidence="1" id="KW-0418">Kinase</keyword>
<keyword evidence="2" id="KW-1185">Reference proteome</keyword>
<accession>A0A4R6VTY4</accession>
<dbReference type="EMBL" id="SNYR01000001">
    <property type="protein sequence ID" value="TDQ67529.1"/>
    <property type="molecule type" value="Genomic_DNA"/>
</dbReference>
<dbReference type="Proteomes" id="UP000295391">
    <property type="component" value="Unassembled WGS sequence"/>
</dbReference>
<dbReference type="InterPro" id="IPR027417">
    <property type="entry name" value="P-loop_NTPase"/>
</dbReference>
<dbReference type="Gene3D" id="3.40.50.300">
    <property type="entry name" value="P-loop containing nucleotide triphosphate hydrolases"/>
    <property type="match status" value="1"/>
</dbReference>
<comment type="caution">
    <text evidence="1">The sequence shown here is derived from an EMBL/GenBank/DDBJ whole genome shotgun (WGS) entry which is preliminary data.</text>
</comment>
<protein>
    <submittedName>
        <fullName evidence="1">D-glycerate 3-kinase</fullName>
    </submittedName>
</protein>
<organism evidence="1 2">
    <name type="scientific">Maritalea mobilis</name>
    <dbReference type="NCBI Taxonomy" id="483324"/>
    <lineage>
        <taxon>Bacteria</taxon>
        <taxon>Pseudomonadati</taxon>
        <taxon>Pseudomonadota</taxon>
        <taxon>Alphaproteobacteria</taxon>
        <taxon>Hyphomicrobiales</taxon>
        <taxon>Devosiaceae</taxon>
        <taxon>Maritalea</taxon>
    </lineage>
</organism>
<dbReference type="SUPFAM" id="SSF52540">
    <property type="entry name" value="P-loop containing nucleoside triphosphate hydrolases"/>
    <property type="match status" value="1"/>
</dbReference>
<name>A0A4R6VTY4_9HYPH</name>
<evidence type="ECO:0000313" key="2">
    <source>
        <dbReference type="Proteomes" id="UP000295391"/>
    </source>
</evidence>
<proteinExistence type="predicted"/>
<evidence type="ECO:0000313" key="1">
    <source>
        <dbReference type="EMBL" id="TDQ67529.1"/>
    </source>
</evidence>
<keyword evidence="1" id="KW-0808">Transferase</keyword>
<sequence length="268" mass="30267">MDRATILQKLISHYKALLNDTSCQFAGLAGGQGIGKSYLSHQLKAQFGEDLLVLSLDDFYLTKAAREELAVQVHPMLATRGVPGTHDLDLLRHLIDRLMKGEMGDGIALPHFIKAHDDRAAKADWQLVTQAPKLILLEGWCVGAQPQTESALATPVNALEESKDEAGQWRAYVNAQLHAHYLPIWQRMAHICYLKPLSFSQIFDWRWQQEIGNLAEIGQAPQDDDRERIAVFIQHYERITRQMMAQQTAFDMVIEVSGAERAWQLIKG</sequence>
<dbReference type="OrthoDB" id="455474at2"/>